<protein>
    <submittedName>
        <fullName evidence="1">Uncharacterized protein</fullName>
    </submittedName>
</protein>
<reference evidence="1 2" key="1">
    <citation type="journal article" date="2018" name="Sci. Data">
        <title>The draft genome sequence of cork oak.</title>
        <authorList>
            <person name="Ramos A.M."/>
            <person name="Usie A."/>
            <person name="Barbosa P."/>
            <person name="Barros P.M."/>
            <person name="Capote T."/>
            <person name="Chaves I."/>
            <person name="Simoes F."/>
            <person name="Abreu I."/>
            <person name="Carrasquinho I."/>
            <person name="Faro C."/>
            <person name="Guimaraes J.B."/>
            <person name="Mendonca D."/>
            <person name="Nobrega F."/>
            <person name="Rodrigues L."/>
            <person name="Saibo N.J.M."/>
            <person name="Varela M.C."/>
            <person name="Egas C."/>
            <person name="Matos J."/>
            <person name="Miguel C.M."/>
            <person name="Oliveira M.M."/>
            <person name="Ricardo C.P."/>
            <person name="Goncalves S."/>
        </authorList>
    </citation>
    <scope>NUCLEOTIDE SEQUENCE [LARGE SCALE GENOMIC DNA]</scope>
    <source>
        <strain evidence="2">cv. HL8</strain>
    </source>
</reference>
<evidence type="ECO:0000313" key="2">
    <source>
        <dbReference type="Proteomes" id="UP000237347"/>
    </source>
</evidence>
<organism evidence="1 2">
    <name type="scientific">Quercus suber</name>
    <name type="common">Cork oak</name>
    <dbReference type="NCBI Taxonomy" id="58331"/>
    <lineage>
        <taxon>Eukaryota</taxon>
        <taxon>Viridiplantae</taxon>
        <taxon>Streptophyta</taxon>
        <taxon>Embryophyta</taxon>
        <taxon>Tracheophyta</taxon>
        <taxon>Spermatophyta</taxon>
        <taxon>Magnoliopsida</taxon>
        <taxon>eudicotyledons</taxon>
        <taxon>Gunneridae</taxon>
        <taxon>Pentapetalae</taxon>
        <taxon>rosids</taxon>
        <taxon>fabids</taxon>
        <taxon>Fagales</taxon>
        <taxon>Fagaceae</taxon>
        <taxon>Quercus</taxon>
    </lineage>
</organism>
<dbReference type="AlphaFoldDB" id="A0AAW0IN80"/>
<proteinExistence type="predicted"/>
<evidence type="ECO:0000313" key="1">
    <source>
        <dbReference type="EMBL" id="KAK7815892.1"/>
    </source>
</evidence>
<keyword evidence="2" id="KW-1185">Reference proteome</keyword>
<comment type="caution">
    <text evidence="1">The sequence shown here is derived from an EMBL/GenBank/DDBJ whole genome shotgun (WGS) entry which is preliminary data.</text>
</comment>
<dbReference type="EMBL" id="PKMF04000974">
    <property type="protein sequence ID" value="KAK7815892.1"/>
    <property type="molecule type" value="Genomic_DNA"/>
</dbReference>
<dbReference type="Proteomes" id="UP000237347">
    <property type="component" value="Unassembled WGS sequence"/>
</dbReference>
<gene>
    <name evidence="1" type="ORF">CFP56_001054</name>
</gene>
<accession>A0AAW0IN80</accession>
<name>A0AAW0IN80_QUESU</name>
<sequence length="162" mass="18595">MVEPTPLFDLLVHLSFISLLSYVFKHFHEMDNIEADRGSKHWMGDFKKIDDGRSVVLIESAGQQTEIFISHCMLDTPPIDTHSEGNMVPMNFPSKLHKANIATIPVVFKFIKLCLTINDIINQIQEHIPLTIEEEVASRPSSELRRFKSAKRHAITWKELVD</sequence>